<protein>
    <submittedName>
        <fullName evidence="2">Uncharacterized protein</fullName>
    </submittedName>
</protein>
<dbReference type="AlphaFoldDB" id="A0A0F9K2V1"/>
<feature type="transmembrane region" description="Helical" evidence="1">
    <location>
        <begin position="30"/>
        <end position="48"/>
    </location>
</feature>
<keyword evidence="1" id="KW-0472">Membrane</keyword>
<organism evidence="2">
    <name type="scientific">marine sediment metagenome</name>
    <dbReference type="NCBI Taxonomy" id="412755"/>
    <lineage>
        <taxon>unclassified sequences</taxon>
        <taxon>metagenomes</taxon>
        <taxon>ecological metagenomes</taxon>
    </lineage>
</organism>
<dbReference type="EMBL" id="LAZR01008838">
    <property type="protein sequence ID" value="KKM76273.1"/>
    <property type="molecule type" value="Genomic_DNA"/>
</dbReference>
<name>A0A0F9K2V1_9ZZZZ</name>
<evidence type="ECO:0000256" key="1">
    <source>
        <dbReference type="SAM" id="Phobius"/>
    </source>
</evidence>
<sequence length="58" mass="6356">MGAFSLLIAADDFFKLHDAVLPRLFGMPELLTYAIYAGTALLIAASFWRSLVRSTHVG</sequence>
<proteinExistence type="predicted"/>
<reference evidence="2" key="1">
    <citation type="journal article" date="2015" name="Nature">
        <title>Complex archaea that bridge the gap between prokaryotes and eukaryotes.</title>
        <authorList>
            <person name="Spang A."/>
            <person name="Saw J.H."/>
            <person name="Jorgensen S.L."/>
            <person name="Zaremba-Niedzwiedzka K."/>
            <person name="Martijn J."/>
            <person name="Lind A.E."/>
            <person name="van Eijk R."/>
            <person name="Schleper C."/>
            <person name="Guy L."/>
            <person name="Ettema T.J."/>
        </authorList>
    </citation>
    <scope>NUCLEOTIDE SEQUENCE</scope>
</reference>
<keyword evidence="1" id="KW-0812">Transmembrane</keyword>
<gene>
    <name evidence="2" type="ORF">LCGC14_1381860</name>
</gene>
<accession>A0A0F9K2V1</accession>
<evidence type="ECO:0000313" key="2">
    <source>
        <dbReference type="EMBL" id="KKM76273.1"/>
    </source>
</evidence>
<comment type="caution">
    <text evidence="2">The sequence shown here is derived from an EMBL/GenBank/DDBJ whole genome shotgun (WGS) entry which is preliminary data.</text>
</comment>
<keyword evidence="1" id="KW-1133">Transmembrane helix</keyword>